<dbReference type="OrthoDB" id="9787732at2"/>
<keyword evidence="2 6" id="KW-0812">Transmembrane</keyword>
<feature type="transmembrane region" description="Helical" evidence="6">
    <location>
        <begin position="71"/>
        <end position="92"/>
    </location>
</feature>
<keyword evidence="4 6" id="KW-0472">Membrane</keyword>
<evidence type="ECO:0000256" key="1">
    <source>
        <dbReference type="ARBA" id="ARBA00004141"/>
    </source>
</evidence>
<dbReference type="GO" id="GO:0016020">
    <property type="term" value="C:membrane"/>
    <property type="evidence" value="ECO:0007669"/>
    <property type="project" value="UniProtKB-SubCell"/>
</dbReference>
<dbReference type="EMBL" id="CP001778">
    <property type="protein sequence ID" value="ADD41317.1"/>
    <property type="molecule type" value="Genomic_DNA"/>
</dbReference>
<evidence type="ECO:0000313" key="9">
    <source>
        <dbReference type="Proteomes" id="UP000000844"/>
    </source>
</evidence>
<evidence type="ECO:0000256" key="2">
    <source>
        <dbReference type="ARBA" id="ARBA00022692"/>
    </source>
</evidence>
<dbReference type="KEGG" id="sna:Snas_1614"/>
<dbReference type="RefSeq" id="WP_013016888.1">
    <property type="nucleotide sequence ID" value="NC_013947.1"/>
</dbReference>
<reference evidence="8 9" key="1">
    <citation type="journal article" date="2009" name="Stand. Genomic Sci.">
        <title>Complete genome sequence of Stackebrandtia nassauensis type strain (LLR-40K-21).</title>
        <authorList>
            <person name="Munk C."/>
            <person name="Lapidus A."/>
            <person name="Copeland A."/>
            <person name="Jando M."/>
            <person name="Mayilraj S."/>
            <person name="Glavina Del Rio T."/>
            <person name="Nolan M."/>
            <person name="Chen F."/>
            <person name="Lucas S."/>
            <person name="Tice H."/>
            <person name="Cheng J.F."/>
            <person name="Han C."/>
            <person name="Detter J.C."/>
            <person name="Bruce D."/>
            <person name="Goodwin L."/>
            <person name="Chain P."/>
            <person name="Pitluck S."/>
            <person name="Goker M."/>
            <person name="Ovchinikova G."/>
            <person name="Pati A."/>
            <person name="Ivanova N."/>
            <person name="Mavromatis K."/>
            <person name="Chen A."/>
            <person name="Palaniappan K."/>
            <person name="Land M."/>
            <person name="Hauser L."/>
            <person name="Chang Y.J."/>
            <person name="Jeffries C.D."/>
            <person name="Bristow J."/>
            <person name="Eisen J.A."/>
            <person name="Markowitz V."/>
            <person name="Hugenholtz P."/>
            <person name="Kyrpides N.C."/>
            <person name="Klenk H.P."/>
        </authorList>
    </citation>
    <scope>NUCLEOTIDE SEQUENCE [LARGE SCALE GENOMIC DNA]</scope>
    <source>
        <strain evidence="9">DSM 44728 / CIP 108903 / NRRL B-16338 / NBRC 102104 / LLR-40K-21</strain>
    </source>
</reference>
<keyword evidence="9" id="KW-1185">Reference proteome</keyword>
<feature type="transmembrane region" description="Helical" evidence="6">
    <location>
        <begin position="135"/>
        <end position="154"/>
    </location>
</feature>
<name>D3PWG0_STANL</name>
<accession>D3PWG0</accession>
<evidence type="ECO:0000256" key="4">
    <source>
        <dbReference type="ARBA" id="ARBA00023136"/>
    </source>
</evidence>
<dbReference type="STRING" id="446470.Snas_1614"/>
<dbReference type="PANTHER" id="PTHR38480">
    <property type="entry name" value="SLR0254 PROTEIN"/>
    <property type="match status" value="1"/>
</dbReference>
<organism evidence="8 9">
    <name type="scientific">Stackebrandtia nassauensis (strain DSM 44728 / CIP 108903 / NRRL B-16338 / NBRC 102104 / LLR-40K-21)</name>
    <dbReference type="NCBI Taxonomy" id="446470"/>
    <lineage>
        <taxon>Bacteria</taxon>
        <taxon>Bacillati</taxon>
        <taxon>Actinomycetota</taxon>
        <taxon>Actinomycetes</taxon>
        <taxon>Glycomycetales</taxon>
        <taxon>Glycomycetaceae</taxon>
        <taxon>Stackebrandtia</taxon>
    </lineage>
</organism>
<feature type="domain" description="RDD" evidence="7">
    <location>
        <begin position="26"/>
        <end position="166"/>
    </location>
</feature>
<dbReference type="InterPro" id="IPR010432">
    <property type="entry name" value="RDD"/>
</dbReference>
<evidence type="ECO:0000256" key="5">
    <source>
        <dbReference type="SAM" id="MobiDB-lite"/>
    </source>
</evidence>
<dbReference type="Pfam" id="PF06271">
    <property type="entry name" value="RDD"/>
    <property type="match status" value="1"/>
</dbReference>
<evidence type="ECO:0000259" key="7">
    <source>
        <dbReference type="Pfam" id="PF06271"/>
    </source>
</evidence>
<dbReference type="AlphaFoldDB" id="D3PWG0"/>
<feature type="transmembrane region" description="Helical" evidence="6">
    <location>
        <begin position="33"/>
        <end position="59"/>
    </location>
</feature>
<sequence>MSDISADPGLSGRLVSGEAVELDVRVARLGSRVLAFGIDFTISVIAAAIFYVVSMLLLYTLAASTSLVDEALLVAIITIDMVLAFVGVPATIETLSKGRSLGKLAVGLRVVRDDGGPIRFRHALIRALSAFAVEFPGLLLPGISWFAALGVMLIHPSGKRFGDLSAGTIVIHERTPHARIWVPIMPPGLAGWAAVTDLTALDDNLALSIRHFLARNHEIAEPARTKLGLALAAELNSFVVPPPPPGTPGWAFLAAVLSERYRRASSRLAASRAVTAQVWDTLYGPHQGQAMWTHAPPPVWTAPPTTLPQVPAAPAHPATPGAW</sequence>
<keyword evidence="3 6" id="KW-1133">Transmembrane helix</keyword>
<dbReference type="Proteomes" id="UP000000844">
    <property type="component" value="Chromosome"/>
</dbReference>
<evidence type="ECO:0000256" key="3">
    <source>
        <dbReference type="ARBA" id="ARBA00022989"/>
    </source>
</evidence>
<comment type="subcellular location">
    <subcellularLocation>
        <location evidence="1">Membrane</location>
        <topology evidence="1">Multi-pass membrane protein</topology>
    </subcellularLocation>
</comment>
<protein>
    <submittedName>
        <fullName evidence="8">RDD domain containing protein</fullName>
    </submittedName>
</protein>
<evidence type="ECO:0000313" key="8">
    <source>
        <dbReference type="EMBL" id="ADD41317.1"/>
    </source>
</evidence>
<dbReference type="HOGENOM" id="CLU_054176_0_0_11"/>
<proteinExistence type="predicted"/>
<gene>
    <name evidence="8" type="ordered locus">Snas_1614</name>
</gene>
<dbReference type="PANTHER" id="PTHR38480:SF1">
    <property type="entry name" value="SLR0254 PROTEIN"/>
    <property type="match status" value="1"/>
</dbReference>
<feature type="compositionally biased region" description="Low complexity" evidence="5">
    <location>
        <begin position="302"/>
        <end position="323"/>
    </location>
</feature>
<dbReference type="eggNOG" id="COG1714">
    <property type="taxonomic scope" value="Bacteria"/>
</dbReference>
<feature type="region of interest" description="Disordered" evidence="5">
    <location>
        <begin position="298"/>
        <end position="323"/>
    </location>
</feature>
<evidence type="ECO:0000256" key="6">
    <source>
        <dbReference type="SAM" id="Phobius"/>
    </source>
</evidence>